<dbReference type="PRINTS" id="PR00421">
    <property type="entry name" value="THIOREDOXIN"/>
</dbReference>
<comment type="similarity">
    <text evidence="2">Belongs to the thioredoxin family.</text>
</comment>
<evidence type="ECO:0000313" key="7">
    <source>
        <dbReference type="Proteomes" id="UP001208570"/>
    </source>
</evidence>
<dbReference type="EMBL" id="JAODUP010000218">
    <property type="protein sequence ID" value="KAK2156242.1"/>
    <property type="molecule type" value="Genomic_DNA"/>
</dbReference>
<accession>A0AAD9JNZ3</accession>
<comment type="caution">
    <text evidence="6">The sequence shown here is derived from an EMBL/GenBank/DDBJ whole genome shotgun (WGS) entry which is preliminary data.</text>
</comment>
<dbReference type="PIRSF" id="PIRSF000077">
    <property type="entry name" value="Thioredoxin"/>
    <property type="match status" value="1"/>
</dbReference>
<protein>
    <recommendedName>
        <fullName evidence="2">Thioredoxin</fullName>
    </recommendedName>
</protein>
<dbReference type="CDD" id="cd02947">
    <property type="entry name" value="TRX_family"/>
    <property type="match status" value="1"/>
</dbReference>
<feature type="site" description="Contributes to redox potential value" evidence="3">
    <location>
        <position position="35"/>
    </location>
</feature>
<feature type="site" description="Deprotonates C-terminal active site Cys" evidence="3">
    <location>
        <position position="27"/>
    </location>
</feature>
<dbReference type="FunFam" id="3.40.30.10:FF:000245">
    <property type="entry name" value="Thioredoxin"/>
    <property type="match status" value="1"/>
</dbReference>
<dbReference type="InterPro" id="IPR017937">
    <property type="entry name" value="Thioredoxin_CS"/>
</dbReference>
<keyword evidence="7" id="KW-1185">Reference proteome</keyword>
<evidence type="ECO:0000256" key="2">
    <source>
        <dbReference type="PIRNR" id="PIRNR000077"/>
    </source>
</evidence>
<dbReference type="PANTHER" id="PTHR46115">
    <property type="entry name" value="THIOREDOXIN-LIKE PROTEIN 1"/>
    <property type="match status" value="1"/>
</dbReference>
<dbReference type="PROSITE" id="PS00194">
    <property type="entry name" value="THIOREDOXIN_1"/>
    <property type="match status" value="1"/>
</dbReference>
<evidence type="ECO:0000256" key="1">
    <source>
        <dbReference type="ARBA" id="ARBA00023157"/>
    </source>
</evidence>
<dbReference type="PROSITE" id="PS51352">
    <property type="entry name" value="THIOREDOXIN_2"/>
    <property type="match status" value="1"/>
</dbReference>
<dbReference type="InterPro" id="IPR013766">
    <property type="entry name" value="Thioredoxin_domain"/>
</dbReference>
<reference evidence="6" key="1">
    <citation type="journal article" date="2023" name="Mol. Biol. Evol.">
        <title>Third-Generation Sequencing Reveals the Adaptive Role of the Epigenome in Three Deep-Sea Polychaetes.</title>
        <authorList>
            <person name="Perez M."/>
            <person name="Aroh O."/>
            <person name="Sun Y."/>
            <person name="Lan Y."/>
            <person name="Juniper S.K."/>
            <person name="Young C.R."/>
            <person name="Angers B."/>
            <person name="Qian P.Y."/>
        </authorList>
    </citation>
    <scope>NUCLEOTIDE SEQUENCE</scope>
    <source>
        <strain evidence="6">P08H-3</strain>
    </source>
</reference>
<feature type="active site" description="Nucleophile" evidence="3">
    <location>
        <position position="33"/>
    </location>
</feature>
<dbReference type="NCBIfam" id="TIGR01068">
    <property type="entry name" value="thioredoxin"/>
    <property type="match status" value="1"/>
</dbReference>
<dbReference type="InterPro" id="IPR036249">
    <property type="entry name" value="Thioredoxin-like_sf"/>
</dbReference>
<evidence type="ECO:0000313" key="6">
    <source>
        <dbReference type="EMBL" id="KAK2156242.1"/>
    </source>
</evidence>
<dbReference type="SUPFAM" id="SSF52833">
    <property type="entry name" value="Thioredoxin-like"/>
    <property type="match status" value="1"/>
</dbReference>
<keyword evidence="4" id="KW-0676">Redox-active center</keyword>
<sequence>MPVKPIGNQEEFKSTVTGAGGRLIVIDCFATWCGPCKMIAPYLEQLSTEYGNVLFLKVDVDEQEEIAQELGVEAMPTFKFIKGGKVIDTVVGADKAKLKATIDKHK</sequence>
<organism evidence="6 7">
    <name type="scientific">Paralvinella palmiformis</name>
    <dbReference type="NCBI Taxonomy" id="53620"/>
    <lineage>
        <taxon>Eukaryota</taxon>
        <taxon>Metazoa</taxon>
        <taxon>Spiralia</taxon>
        <taxon>Lophotrochozoa</taxon>
        <taxon>Annelida</taxon>
        <taxon>Polychaeta</taxon>
        <taxon>Sedentaria</taxon>
        <taxon>Canalipalpata</taxon>
        <taxon>Terebellida</taxon>
        <taxon>Terebelliformia</taxon>
        <taxon>Alvinellidae</taxon>
        <taxon>Paralvinella</taxon>
    </lineage>
</organism>
<dbReference type="GO" id="GO:0015035">
    <property type="term" value="F:protein-disulfide reductase activity"/>
    <property type="evidence" value="ECO:0007669"/>
    <property type="project" value="InterPro"/>
</dbReference>
<dbReference type="Proteomes" id="UP001208570">
    <property type="component" value="Unassembled WGS sequence"/>
</dbReference>
<feature type="domain" description="Thioredoxin" evidence="5">
    <location>
        <begin position="1"/>
        <end position="106"/>
    </location>
</feature>
<feature type="disulfide bond" description="Redox-active" evidence="4">
    <location>
        <begin position="33"/>
        <end position="36"/>
    </location>
</feature>
<feature type="active site" description="Nucleophile" evidence="3">
    <location>
        <position position="36"/>
    </location>
</feature>
<evidence type="ECO:0000256" key="3">
    <source>
        <dbReference type="PIRSR" id="PIRSR000077-1"/>
    </source>
</evidence>
<keyword evidence="1 4" id="KW-1015">Disulfide bond</keyword>
<gene>
    <name evidence="6" type="ORF">LSH36_218g04021</name>
</gene>
<dbReference type="Pfam" id="PF00085">
    <property type="entry name" value="Thioredoxin"/>
    <property type="match status" value="1"/>
</dbReference>
<proteinExistence type="inferred from homology"/>
<evidence type="ECO:0000256" key="4">
    <source>
        <dbReference type="PIRSR" id="PIRSR000077-4"/>
    </source>
</evidence>
<feature type="site" description="Contributes to redox potential value" evidence="3">
    <location>
        <position position="34"/>
    </location>
</feature>
<dbReference type="AlphaFoldDB" id="A0AAD9JNZ3"/>
<dbReference type="InterPro" id="IPR005746">
    <property type="entry name" value="Thioredoxin"/>
</dbReference>
<evidence type="ECO:0000259" key="5">
    <source>
        <dbReference type="PROSITE" id="PS51352"/>
    </source>
</evidence>
<dbReference type="Gene3D" id="3.40.30.10">
    <property type="entry name" value="Glutaredoxin"/>
    <property type="match status" value="1"/>
</dbReference>
<name>A0AAD9JNZ3_9ANNE</name>